<accession>A0A8T4L2E1</accession>
<gene>
    <name evidence="1" type="ORF">J4215_02465</name>
</gene>
<comment type="caution">
    <text evidence="1">The sequence shown here is derived from an EMBL/GenBank/DDBJ whole genome shotgun (WGS) entry which is preliminary data.</text>
</comment>
<dbReference type="Pfam" id="PF02643">
    <property type="entry name" value="DUF192"/>
    <property type="match status" value="1"/>
</dbReference>
<dbReference type="InterPro" id="IPR003795">
    <property type="entry name" value="DUF192"/>
</dbReference>
<evidence type="ECO:0000313" key="1">
    <source>
        <dbReference type="EMBL" id="MBS3061423.1"/>
    </source>
</evidence>
<sequence length="138" mass="16102">MLSNKTRNETICENVRFASTTWQRFKGLMFEQEKNFDYCLVFEFDGSHRIEASIHMLFVFFPIDAVYLDENKKVVDIKRNLRPFSLNYTPKAPSKYLIEIPTHLASAIGIGDQLFWELDVKKRDVQPYFPATRTAAGL</sequence>
<protein>
    <submittedName>
        <fullName evidence="1">DUF192 domain-containing protein</fullName>
    </submittedName>
</protein>
<name>A0A8T4L2E1_9ARCH</name>
<proteinExistence type="predicted"/>
<dbReference type="Proteomes" id="UP000675968">
    <property type="component" value="Unassembled WGS sequence"/>
</dbReference>
<evidence type="ECO:0000313" key="2">
    <source>
        <dbReference type="Proteomes" id="UP000675968"/>
    </source>
</evidence>
<dbReference type="PANTHER" id="PTHR37953:SF1">
    <property type="entry name" value="UPF0127 PROTEIN MJ1496"/>
    <property type="match status" value="1"/>
</dbReference>
<dbReference type="Gene3D" id="2.60.120.1140">
    <property type="entry name" value="Protein of unknown function DUF192"/>
    <property type="match status" value="1"/>
</dbReference>
<reference evidence="1" key="1">
    <citation type="submission" date="2021-03" db="EMBL/GenBank/DDBJ databases">
        <authorList>
            <person name="Jaffe A."/>
        </authorList>
    </citation>
    <scope>NUCLEOTIDE SEQUENCE</scope>
    <source>
        <strain evidence="1">RIFCSPLOWO2_01_FULL_AR10_48_17</strain>
    </source>
</reference>
<dbReference type="InterPro" id="IPR038695">
    <property type="entry name" value="Saro_0823-like_sf"/>
</dbReference>
<dbReference type="AlphaFoldDB" id="A0A8T4L2E1"/>
<organism evidence="1 2">
    <name type="scientific">Candidatus Iainarchaeum sp</name>
    <dbReference type="NCBI Taxonomy" id="3101447"/>
    <lineage>
        <taxon>Archaea</taxon>
        <taxon>Candidatus Iainarchaeota</taxon>
        <taxon>Candidatus Iainarchaeia</taxon>
        <taxon>Candidatus Iainarchaeales</taxon>
        <taxon>Candidatus Iainarchaeaceae</taxon>
        <taxon>Candidatus Iainarchaeum</taxon>
    </lineage>
</organism>
<reference evidence="1" key="2">
    <citation type="submission" date="2021-05" db="EMBL/GenBank/DDBJ databases">
        <title>Protein family content uncovers lineage relationships and bacterial pathway maintenance mechanisms in DPANN archaea.</title>
        <authorList>
            <person name="Castelle C.J."/>
            <person name="Meheust R."/>
            <person name="Jaffe A.L."/>
            <person name="Seitz K."/>
            <person name="Gong X."/>
            <person name="Baker B.J."/>
            <person name="Banfield J.F."/>
        </authorList>
    </citation>
    <scope>NUCLEOTIDE SEQUENCE</scope>
    <source>
        <strain evidence="1">RIFCSPLOWO2_01_FULL_AR10_48_17</strain>
    </source>
</reference>
<dbReference type="EMBL" id="JAGVWC010000009">
    <property type="protein sequence ID" value="MBS3061423.1"/>
    <property type="molecule type" value="Genomic_DNA"/>
</dbReference>
<dbReference type="PANTHER" id="PTHR37953">
    <property type="entry name" value="UPF0127 PROTEIN MJ1496"/>
    <property type="match status" value="1"/>
</dbReference>